<gene>
    <name evidence="1" type="ORF">IX84_02265</name>
</gene>
<dbReference type="EMBL" id="JPOS01000005">
    <property type="protein sequence ID" value="KGE89497.1"/>
    <property type="molecule type" value="Genomic_DNA"/>
</dbReference>
<dbReference type="InterPro" id="IPR010985">
    <property type="entry name" value="Ribbon_hlx_hlx"/>
</dbReference>
<dbReference type="Proteomes" id="UP000029736">
    <property type="component" value="Unassembled WGS sequence"/>
</dbReference>
<protein>
    <submittedName>
        <fullName evidence="1">Uncharacterized protein</fullName>
    </submittedName>
</protein>
<proteinExistence type="predicted"/>
<keyword evidence="2" id="KW-1185">Reference proteome</keyword>
<dbReference type="GO" id="GO:0006355">
    <property type="term" value="P:regulation of DNA-templated transcription"/>
    <property type="evidence" value="ECO:0007669"/>
    <property type="project" value="InterPro"/>
</dbReference>
<evidence type="ECO:0000313" key="1">
    <source>
        <dbReference type="EMBL" id="KGE89497.1"/>
    </source>
</evidence>
<dbReference type="SUPFAM" id="SSF47598">
    <property type="entry name" value="Ribbon-helix-helix"/>
    <property type="match status" value="1"/>
</dbReference>
<dbReference type="STRING" id="1524460.IX84_02265"/>
<reference evidence="1 2" key="1">
    <citation type="journal article" date="2014" name="Int. J. Syst. Evol. Microbiol.">
        <title>Phaeodactylibacter xiamenensis gen. nov., sp. nov., a member of the family Saprospiraceae isolated from the marine alga Phaeodactylum tricornutum.</title>
        <authorList>
            <person name="Chen Z.Jr."/>
            <person name="Lei X."/>
            <person name="Lai Q."/>
            <person name="Li Y."/>
            <person name="Zhang B."/>
            <person name="Zhang J."/>
            <person name="Zhang H."/>
            <person name="Yang L."/>
            <person name="Zheng W."/>
            <person name="Tian Y."/>
            <person name="Yu Z."/>
            <person name="Xu H.Jr."/>
            <person name="Zheng T."/>
        </authorList>
    </citation>
    <scope>NUCLEOTIDE SEQUENCE [LARGE SCALE GENOMIC DNA]</scope>
    <source>
        <strain evidence="1 2">KD52</strain>
    </source>
</reference>
<sequence length="83" mass="9432">MKSLTIHNLDTEVSNAIEDIARRTGLSQNKVIKKLLREALNLEDTKEPRQDFAEFCGLWSGGEAESFSKAVGTFDQIDEEMWQ</sequence>
<evidence type="ECO:0000313" key="2">
    <source>
        <dbReference type="Proteomes" id="UP000029736"/>
    </source>
</evidence>
<organism evidence="1 2">
    <name type="scientific">Phaeodactylibacter xiamenensis</name>
    <dbReference type="NCBI Taxonomy" id="1524460"/>
    <lineage>
        <taxon>Bacteria</taxon>
        <taxon>Pseudomonadati</taxon>
        <taxon>Bacteroidota</taxon>
        <taxon>Saprospiria</taxon>
        <taxon>Saprospirales</taxon>
        <taxon>Haliscomenobacteraceae</taxon>
        <taxon>Phaeodactylibacter</taxon>
    </lineage>
</organism>
<name>A0A098SEX2_9BACT</name>
<dbReference type="AlphaFoldDB" id="A0A098SEX2"/>
<comment type="caution">
    <text evidence="1">The sequence shown here is derived from an EMBL/GenBank/DDBJ whole genome shotgun (WGS) entry which is preliminary data.</text>
</comment>
<accession>A0A098SEX2</accession>